<evidence type="ECO:0000256" key="9">
    <source>
        <dbReference type="ARBA" id="ARBA00023125"/>
    </source>
</evidence>
<dbReference type="GO" id="GO:0003677">
    <property type="term" value="F:DNA binding"/>
    <property type="evidence" value="ECO:0007669"/>
    <property type="project" value="UniProtKB-UniRule"/>
</dbReference>
<organism evidence="14 15">
    <name type="scientific">Parasulfuritortus cantonensis</name>
    <dbReference type="NCBI Taxonomy" id="2528202"/>
    <lineage>
        <taxon>Bacteria</taxon>
        <taxon>Pseudomonadati</taxon>
        <taxon>Pseudomonadota</taxon>
        <taxon>Betaproteobacteria</taxon>
        <taxon>Nitrosomonadales</taxon>
        <taxon>Thiobacillaceae</taxon>
        <taxon>Parasulfuritortus</taxon>
    </lineage>
</organism>
<evidence type="ECO:0000256" key="4">
    <source>
        <dbReference type="ARBA" id="ARBA00022490"/>
    </source>
</evidence>
<dbReference type="InterPro" id="IPR022634">
    <property type="entry name" value="DNA_polIII_beta_N"/>
</dbReference>
<dbReference type="PIRSF" id="PIRSF000804">
    <property type="entry name" value="DNA_pol_III_b"/>
    <property type="match status" value="1"/>
</dbReference>
<dbReference type="InterPro" id="IPR022637">
    <property type="entry name" value="DNA_polIII_beta_cen"/>
</dbReference>
<proteinExistence type="inferred from homology"/>
<keyword evidence="9" id="KW-0238">DNA-binding</keyword>
<sequence>MLVLNCQKETLLKPLQAVVGVVERKHTLPILSNILVENSAGKTALIATDLELQITTWMAGESETDTAFTVSARKLLDITRSLPDETSLALDLNNEQLRIQAGKSRFNLQTLPAKDFPKLQSGEGDGIELEVSASKLRKLLARAQYAMAVQDIRYYLNGMLFQLQGNKLVVAATDGHRLAVDAIELEAEASQPVEVILPRKTVMELIKLLGEGDEKARIRIGANQVVVSHPDFELRSKVVDGKFPDYQRVVPVGYEKYFDINRQRLHQSLARAAILTNDKYRGVRLAMTAGTLRVACSNNEQEEAQEELEIEYAYDALDIGFNVQYIQDVLNNLDTEAVRCLFGDANSSMLITVPGDDNFRYVVMPMRI</sequence>
<dbReference type="GO" id="GO:0003887">
    <property type="term" value="F:DNA-directed DNA polymerase activity"/>
    <property type="evidence" value="ECO:0007669"/>
    <property type="project" value="UniProtKB-UniRule"/>
</dbReference>
<dbReference type="OrthoDB" id="8421503at2"/>
<keyword evidence="6 10" id="KW-0548">Nucleotidyltransferase</keyword>
<dbReference type="AlphaFoldDB" id="A0A4R1B758"/>
<gene>
    <name evidence="14" type="ORF">EZJ19_10750</name>
</gene>
<keyword evidence="8 10" id="KW-0239">DNA-directed DNA polymerase</keyword>
<evidence type="ECO:0000259" key="12">
    <source>
        <dbReference type="Pfam" id="PF02767"/>
    </source>
</evidence>
<dbReference type="SMART" id="SM00480">
    <property type="entry name" value="POL3Bc"/>
    <property type="match status" value="1"/>
</dbReference>
<comment type="similarity">
    <text evidence="2 10">Belongs to the beta sliding clamp family.</text>
</comment>
<dbReference type="CDD" id="cd00140">
    <property type="entry name" value="beta_clamp"/>
    <property type="match status" value="1"/>
</dbReference>
<feature type="domain" description="DNA polymerase III beta sliding clamp N-terminal" evidence="11">
    <location>
        <begin position="4"/>
        <end position="119"/>
    </location>
</feature>
<dbReference type="InterPro" id="IPR001001">
    <property type="entry name" value="DNA_polIII_beta"/>
</dbReference>
<feature type="domain" description="DNA polymerase III beta sliding clamp C-terminal" evidence="13">
    <location>
        <begin position="248"/>
        <end position="367"/>
    </location>
</feature>
<accession>A0A4R1B758</accession>
<dbReference type="Pfam" id="PF00712">
    <property type="entry name" value="DNA_pol3_beta"/>
    <property type="match status" value="1"/>
</dbReference>
<dbReference type="SUPFAM" id="SSF55979">
    <property type="entry name" value="DNA clamp"/>
    <property type="match status" value="3"/>
</dbReference>
<evidence type="ECO:0000256" key="3">
    <source>
        <dbReference type="ARBA" id="ARBA00021035"/>
    </source>
</evidence>
<evidence type="ECO:0000256" key="5">
    <source>
        <dbReference type="ARBA" id="ARBA00022679"/>
    </source>
</evidence>
<evidence type="ECO:0000256" key="7">
    <source>
        <dbReference type="ARBA" id="ARBA00022705"/>
    </source>
</evidence>
<dbReference type="Gene3D" id="3.70.10.10">
    <property type="match status" value="1"/>
</dbReference>
<dbReference type="InterPro" id="IPR022635">
    <property type="entry name" value="DNA_polIII_beta_C"/>
</dbReference>
<reference evidence="14 15" key="1">
    <citation type="submission" date="2019-03" db="EMBL/GenBank/DDBJ databases">
        <title>Genome sequence of Thiobacillaceae bacterium LSR1, a sulfur-oxidizing bacterium isolated from freshwater sediment.</title>
        <authorList>
            <person name="Li S."/>
        </authorList>
    </citation>
    <scope>NUCLEOTIDE SEQUENCE [LARGE SCALE GENOMIC DNA]</scope>
    <source>
        <strain evidence="14 15">LSR1</strain>
    </source>
</reference>
<dbReference type="Gene3D" id="3.10.150.10">
    <property type="entry name" value="DNA Polymerase III, subunit A, domain 2"/>
    <property type="match status" value="1"/>
</dbReference>
<dbReference type="GO" id="GO:0006271">
    <property type="term" value="P:DNA strand elongation involved in DNA replication"/>
    <property type="evidence" value="ECO:0007669"/>
    <property type="project" value="TreeGrafter"/>
</dbReference>
<evidence type="ECO:0000313" key="14">
    <source>
        <dbReference type="EMBL" id="TCJ12717.1"/>
    </source>
</evidence>
<evidence type="ECO:0000256" key="10">
    <source>
        <dbReference type="PIRNR" id="PIRNR000804"/>
    </source>
</evidence>
<evidence type="ECO:0000256" key="6">
    <source>
        <dbReference type="ARBA" id="ARBA00022695"/>
    </source>
</evidence>
<dbReference type="NCBIfam" id="TIGR00663">
    <property type="entry name" value="dnan"/>
    <property type="match status" value="1"/>
</dbReference>
<comment type="function">
    <text evidence="10">Confers DNA tethering and processivity to DNA polymerases and other proteins. Acts as a clamp, forming a ring around DNA (a reaction catalyzed by the clamp-loading complex) which diffuses in an ATP-independent manner freely and bidirectionally along dsDNA. Initially characterized for its ability to contact the catalytic subunit of DNA polymerase III (Pol III), a complex, multichain enzyme responsible for most of the replicative synthesis in bacteria; Pol III exhibits 3'-5' exonuclease proofreading activity. The beta chain is required for initiation of replication as well as for processivity of DNA replication.</text>
</comment>
<dbReference type="PANTHER" id="PTHR30478:SF0">
    <property type="entry name" value="BETA SLIDING CLAMP"/>
    <property type="match status" value="1"/>
</dbReference>
<evidence type="ECO:0000259" key="13">
    <source>
        <dbReference type="Pfam" id="PF02768"/>
    </source>
</evidence>
<comment type="subunit">
    <text evidence="10">Forms a ring-shaped head-to-tail homodimer around DNA.</text>
</comment>
<name>A0A4R1B758_9PROT</name>
<dbReference type="Pfam" id="PF02768">
    <property type="entry name" value="DNA_pol3_beta_3"/>
    <property type="match status" value="1"/>
</dbReference>
<protein>
    <recommendedName>
        <fullName evidence="3 10">Beta sliding clamp</fullName>
    </recommendedName>
</protein>
<dbReference type="GO" id="GO:0009360">
    <property type="term" value="C:DNA polymerase III complex"/>
    <property type="evidence" value="ECO:0007669"/>
    <property type="project" value="InterPro"/>
</dbReference>
<dbReference type="RefSeq" id="WP_131447438.1">
    <property type="nucleotide sequence ID" value="NZ_SJZB01000042.1"/>
</dbReference>
<keyword evidence="15" id="KW-1185">Reference proteome</keyword>
<keyword evidence="7 10" id="KW-0235">DNA replication</keyword>
<evidence type="ECO:0000313" key="15">
    <source>
        <dbReference type="Proteomes" id="UP000295443"/>
    </source>
</evidence>
<dbReference type="GO" id="GO:0005737">
    <property type="term" value="C:cytoplasm"/>
    <property type="evidence" value="ECO:0007669"/>
    <property type="project" value="UniProtKB-SubCell"/>
</dbReference>
<evidence type="ECO:0000259" key="11">
    <source>
        <dbReference type="Pfam" id="PF00712"/>
    </source>
</evidence>
<evidence type="ECO:0000256" key="8">
    <source>
        <dbReference type="ARBA" id="ARBA00022932"/>
    </source>
</evidence>
<dbReference type="PANTHER" id="PTHR30478">
    <property type="entry name" value="DNA POLYMERASE III SUBUNIT BETA"/>
    <property type="match status" value="1"/>
</dbReference>
<dbReference type="Pfam" id="PF02767">
    <property type="entry name" value="DNA_pol3_beta_2"/>
    <property type="match status" value="1"/>
</dbReference>
<evidence type="ECO:0000256" key="1">
    <source>
        <dbReference type="ARBA" id="ARBA00004496"/>
    </source>
</evidence>
<dbReference type="Proteomes" id="UP000295443">
    <property type="component" value="Unassembled WGS sequence"/>
</dbReference>
<evidence type="ECO:0000256" key="2">
    <source>
        <dbReference type="ARBA" id="ARBA00010752"/>
    </source>
</evidence>
<comment type="caution">
    <text evidence="14">The sequence shown here is derived from an EMBL/GenBank/DDBJ whole genome shotgun (WGS) entry which is preliminary data.</text>
</comment>
<comment type="subcellular location">
    <subcellularLocation>
        <location evidence="1 10">Cytoplasm</location>
    </subcellularLocation>
</comment>
<dbReference type="GO" id="GO:0008408">
    <property type="term" value="F:3'-5' exonuclease activity"/>
    <property type="evidence" value="ECO:0007669"/>
    <property type="project" value="InterPro"/>
</dbReference>
<feature type="domain" description="DNA polymerase III beta sliding clamp central" evidence="12">
    <location>
        <begin position="131"/>
        <end position="245"/>
    </location>
</feature>
<dbReference type="InterPro" id="IPR046938">
    <property type="entry name" value="DNA_clamp_sf"/>
</dbReference>
<keyword evidence="5 10" id="KW-0808">Transferase</keyword>
<dbReference type="EMBL" id="SJZB01000042">
    <property type="protein sequence ID" value="TCJ12717.1"/>
    <property type="molecule type" value="Genomic_DNA"/>
</dbReference>
<keyword evidence="4 10" id="KW-0963">Cytoplasm</keyword>